<organism evidence="5 6">
    <name type="scientific">Pisolithus microcarpus 441</name>
    <dbReference type="NCBI Taxonomy" id="765257"/>
    <lineage>
        <taxon>Eukaryota</taxon>
        <taxon>Fungi</taxon>
        <taxon>Dikarya</taxon>
        <taxon>Basidiomycota</taxon>
        <taxon>Agaricomycotina</taxon>
        <taxon>Agaricomycetes</taxon>
        <taxon>Agaricomycetidae</taxon>
        <taxon>Boletales</taxon>
        <taxon>Sclerodermatineae</taxon>
        <taxon>Pisolithaceae</taxon>
        <taxon>Pisolithus</taxon>
    </lineage>
</organism>
<dbReference type="Proteomes" id="UP000054018">
    <property type="component" value="Unassembled WGS sequence"/>
</dbReference>
<evidence type="ECO:0000256" key="1">
    <source>
        <dbReference type="ARBA" id="ARBA00004340"/>
    </source>
</evidence>
<dbReference type="AlphaFoldDB" id="A0A0C9Z5E8"/>
<feature type="domain" description="Crinkler effector protein N-terminal" evidence="4">
    <location>
        <begin position="45"/>
        <end position="132"/>
    </location>
</feature>
<proteinExistence type="predicted"/>
<keyword evidence="3" id="KW-0964">Secreted</keyword>
<dbReference type="HOGENOM" id="CLU_013871_4_1_1"/>
<evidence type="ECO:0000313" key="6">
    <source>
        <dbReference type="Proteomes" id="UP000054018"/>
    </source>
</evidence>
<gene>
    <name evidence="5" type="ORF">PISMIDRAFT_412476</name>
</gene>
<protein>
    <recommendedName>
        <fullName evidence="4">Crinkler effector protein N-terminal domain-containing protein</fullName>
    </recommendedName>
</protein>
<reference evidence="5 6" key="1">
    <citation type="submission" date="2014-04" db="EMBL/GenBank/DDBJ databases">
        <authorList>
            <consortium name="DOE Joint Genome Institute"/>
            <person name="Kuo A."/>
            <person name="Kohler A."/>
            <person name="Costa M.D."/>
            <person name="Nagy L.G."/>
            <person name="Floudas D."/>
            <person name="Copeland A."/>
            <person name="Barry K.W."/>
            <person name="Cichocki N."/>
            <person name="Veneault-Fourrey C."/>
            <person name="LaButti K."/>
            <person name="Lindquist E.A."/>
            <person name="Lipzen A."/>
            <person name="Lundell T."/>
            <person name="Morin E."/>
            <person name="Murat C."/>
            <person name="Sun H."/>
            <person name="Tunlid A."/>
            <person name="Henrissat B."/>
            <person name="Grigoriev I.V."/>
            <person name="Hibbett D.S."/>
            <person name="Martin F."/>
            <person name="Nordberg H.P."/>
            <person name="Cantor M.N."/>
            <person name="Hua S.X."/>
        </authorList>
    </citation>
    <scope>NUCLEOTIDE SEQUENCE [LARGE SCALE GENOMIC DNA]</scope>
    <source>
        <strain evidence="5 6">441</strain>
    </source>
</reference>
<dbReference type="EMBL" id="KN833717">
    <property type="protein sequence ID" value="KIK24346.1"/>
    <property type="molecule type" value="Genomic_DNA"/>
</dbReference>
<dbReference type="Pfam" id="PF20147">
    <property type="entry name" value="Crinkler"/>
    <property type="match status" value="1"/>
</dbReference>
<accession>A0A0C9Z5E8</accession>
<comment type="subcellular location">
    <subcellularLocation>
        <location evidence="1">Host cell</location>
    </subcellularLocation>
    <subcellularLocation>
        <location evidence="2">Secreted</location>
    </subcellularLocation>
</comment>
<evidence type="ECO:0000313" key="5">
    <source>
        <dbReference type="EMBL" id="KIK24346.1"/>
    </source>
</evidence>
<dbReference type="GO" id="GO:0043657">
    <property type="term" value="C:host cell"/>
    <property type="evidence" value="ECO:0007669"/>
    <property type="project" value="UniProtKB-SubCell"/>
</dbReference>
<keyword evidence="6" id="KW-1185">Reference proteome</keyword>
<evidence type="ECO:0000256" key="3">
    <source>
        <dbReference type="ARBA" id="ARBA00022525"/>
    </source>
</evidence>
<evidence type="ECO:0000256" key="2">
    <source>
        <dbReference type="ARBA" id="ARBA00004613"/>
    </source>
</evidence>
<reference evidence="6" key="2">
    <citation type="submission" date="2015-01" db="EMBL/GenBank/DDBJ databases">
        <title>Evolutionary Origins and Diversification of the Mycorrhizal Mutualists.</title>
        <authorList>
            <consortium name="DOE Joint Genome Institute"/>
            <consortium name="Mycorrhizal Genomics Consortium"/>
            <person name="Kohler A."/>
            <person name="Kuo A."/>
            <person name="Nagy L.G."/>
            <person name="Floudas D."/>
            <person name="Copeland A."/>
            <person name="Barry K.W."/>
            <person name="Cichocki N."/>
            <person name="Veneault-Fourrey C."/>
            <person name="LaButti K."/>
            <person name="Lindquist E.A."/>
            <person name="Lipzen A."/>
            <person name="Lundell T."/>
            <person name="Morin E."/>
            <person name="Murat C."/>
            <person name="Riley R."/>
            <person name="Ohm R."/>
            <person name="Sun H."/>
            <person name="Tunlid A."/>
            <person name="Henrissat B."/>
            <person name="Grigoriev I.V."/>
            <person name="Hibbett D.S."/>
            <person name="Martin F."/>
        </authorList>
    </citation>
    <scope>NUCLEOTIDE SEQUENCE [LARGE SCALE GENOMIC DNA]</scope>
    <source>
        <strain evidence="6">441</strain>
    </source>
</reference>
<name>A0A0C9Z5E8_9AGAM</name>
<evidence type="ECO:0000259" key="4">
    <source>
        <dbReference type="Pfam" id="PF20147"/>
    </source>
</evidence>
<sequence length="542" mass="61146">MNMSTFWYKSALPVAAPDSAKSLLLNCLLLPADEHRPFTVGISRDRSSRIFSVNIPNTQSVSTLKNLIKETLSPKLNHVAVTDLTVWKVSLPLDNIPPEFTVNNVQPLEPLTKISSVFSEALEDGHIHVLVQAPPVVPQKRERSTSDDLYERAKRSKIVITPPSTVGKPDVYQSLQKDPSEKIFDDRPKPDRDVAPAALLYEGFGHFLYIMDGRSNVPGLADIDTTKLFSEREAVLPYLNRIFKARRDIQIPSLHPSADGPNDAAHGSGTMVVEFKNRITGISAIPEVELTGYVARLNLRGMEVHRKLHLGWRVPYLGLIIVGHMLQFYAVIAVDHRFKLVSLTSMYSYIETAFDGRDRKLLYLAFTAASVLRAQILHDIEKLCNNPPSELLTPKRGFPAVSKLRGYPPSDDHLHFEIQFSFPERQSYRFLYVAETQQKQSILVKFSRSYSIRLHDICARLGHAPHILAFERLPGGWYAVAMEYIESGVSINRSPPTCYSWRTLGKRALGAHGQVSFGRSRPWRLAGRKYPLQRGLCKVDRF</sequence>
<dbReference type="OrthoDB" id="2667387at2759"/>
<dbReference type="GO" id="GO:0005576">
    <property type="term" value="C:extracellular region"/>
    <property type="evidence" value="ECO:0007669"/>
    <property type="project" value="UniProtKB-SubCell"/>
</dbReference>
<dbReference type="InterPro" id="IPR045379">
    <property type="entry name" value="Crinkler_N"/>
</dbReference>